<keyword evidence="2" id="KW-1185">Reference proteome</keyword>
<dbReference type="RefSeq" id="WP_394849847.1">
    <property type="nucleotide sequence ID" value="NZ_CP089982.1"/>
</dbReference>
<proteinExistence type="predicted"/>
<name>A0ABZ2KMF8_9BACT</name>
<organism evidence="1 2">
    <name type="scientific">Pendulispora brunnea</name>
    <dbReference type="NCBI Taxonomy" id="2905690"/>
    <lineage>
        <taxon>Bacteria</taxon>
        <taxon>Pseudomonadati</taxon>
        <taxon>Myxococcota</taxon>
        <taxon>Myxococcia</taxon>
        <taxon>Myxococcales</taxon>
        <taxon>Sorangiineae</taxon>
        <taxon>Pendulisporaceae</taxon>
        <taxon>Pendulispora</taxon>
    </lineage>
</organism>
<gene>
    <name evidence="1" type="ORF">LZC95_20620</name>
</gene>
<sequence length="83" mass="9070">MSHGAHLKCTGVVIEGEGFRAAITRGVLSGMALLLSRKVQAMAFSDTLSALKWMRSYVPIGPIDRPTTFIEQVRQELAPLADR</sequence>
<accession>A0ABZ2KMF8</accession>
<dbReference type="Proteomes" id="UP001379533">
    <property type="component" value="Chromosome"/>
</dbReference>
<evidence type="ECO:0000313" key="1">
    <source>
        <dbReference type="EMBL" id="WXA99214.1"/>
    </source>
</evidence>
<dbReference type="EMBL" id="CP089982">
    <property type="protein sequence ID" value="WXA99214.1"/>
    <property type="molecule type" value="Genomic_DNA"/>
</dbReference>
<reference evidence="1 2" key="1">
    <citation type="submission" date="2021-12" db="EMBL/GenBank/DDBJ databases">
        <title>Discovery of the Pendulisporaceae a myxobacterial family with distinct sporulation behavior and unique specialized metabolism.</title>
        <authorList>
            <person name="Garcia R."/>
            <person name="Popoff A."/>
            <person name="Bader C.D."/>
            <person name="Loehr J."/>
            <person name="Walesch S."/>
            <person name="Walt C."/>
            <person name="Boldt J."/>
            <person name="Bunk B."/>
            <person name="Haeckl F.J.F.P.J."/>
            <person name="Gunesch A.P."/>
            <person name="Birkelbach J."/>
            <person name="Nuebel U."/>
            <person name="Pietschmann T."/>
            <person name="Bach T."/>
            <person name="Mueller R."/>
        </authorList>
    </citation>
    <scope>NUCLEOTIDE SEQUENCE [LARGE SCALE GENOMIC DNA]</scope>
    <source>
        <strain evidence="1 2">MSr12523</strain>
    </source>
</reference>
<protein>
    <submittedName>
        <fullName evidence="1">Uncharacterized protein</fullName>
    </submittedName>
</protein>
<evidence type="ECO:0000313" key="2">
    <source>
        <dbReference type="Proteomes" id="UP001379533"/>
    </source>
</evidence>